<organism evidence="1 2">
    <name type="scientific">Nephila pilipes</name>
    <name type="common">Giant wood spider</name>
    <name type="synonym">Nephila maculata</name>
    <dbReference type="NCBI Taxonomy" id="299642"/>
    <lineage>
        <taxon>Eukaryota</taxon>
        <taxon>Metazoa</taxon>
        <taxon>Ecdysozoa</taxon>
        <taxon>Arthropoda</taxon>
        <taxon>Chelicerata</taxon>
        <taxon>Arachnida</taxon>
        <taxon>Araneae</taxon>
        <taxon>Araneomorphae</taxon>
        <taxon>Entelegynae</taxon>
        <taxon>Araneoidea</taxon>
        <taxon>Nephilidae</taxon>
        <taxon>Nephila</taxon>
    </lineage>
</organism>
<evidence type="ECO:0000313" key="2">
    <source>
        <dbReference type="Proteomes" id="UP000887013"/>
    </source>
</evidence>
<evidence type="ECO:0000313" key="1">
    <source>
        <dbReference type="EMBL" id="GFU18174.1"/>
    </source>
</evidence>
<comment type="caution">
    <text evidence="1">The sequence shown here is derived from an EMBL/GenBank/DDBJ whole genome shotgun (WGS) entry which is preliminary data.</text>
</comment>
<accession>A0A8X6UCT5</accession>
<gene>
    <name evidence="1" type="primary">AVEN_5056_1</name>
    <name evidence="1" type="ORF">NPIL_188791</name>
</gene>
<dbReference type="Proteomes" id="UP000887013">
    <property type="component" value="Unassembled WGS sequence"/>
</dbReference>
<name>A0A8X6UCT5_NEPPI</name>
<dbReference type="EMBL" id="BMAW01126765">
    <property type="protein sequence ID" value="GFU18174.1"/>
    <property type="molecule type" value="Genomic_DNA"/>
</dbReference>
<protein>
    <submittedName>
        <fullName evidence="1">Uncharacterized protein</fullName>
    </submittedName>
</protein>
<reference evidence="1" key="1">
    <citation type="submission" date="2020-08" db="EMBL/GenBank/DDBJ databases">
        <title>Multicomponent nature underlies the extraordinary mechanical properties of spider dragline silk.</title>
        <authorList>
            <person name="Kono N."/>
            <person name="Nakamura H."/>
            <person name="Mori M."/>
            <person name="Yoshida Y."/>
            <person name="Ohtoshi R."/>
            <person name="Malay A.D."/>
            <person name="Moran D.A.P."/>
            <person name="Tomita M."/>
            <person name="Numata K."/>
            <person name="Arakawa K."/>
        </authorList>
    </citation>
    <scope>NUCLEOTIDE SEQUENCE</scope>
</reference>
<proteinExistence type="predicted"/>
<sequence length="124" mass="14677">MTINKTKKNSTVKSPFYLRHGYGPRFPREFHNENFINDKSNEDQLDFLKLARADATNSVYKTHLENKRRFDLHRKSQSFKSGDLVLYYCPNSEIINSLHFSRGLYECSPSWGKFRILQKILQTI</sequence>
<dbReference type="AlphaFoldDB" id="A0A8X6UCT5"/>
<dbReference type="OrthoDB" id="6426641at2759"/>
<keyword evidence="2" id="KW-1185">Reference proteome</keyword>